<dbReference type="EMBL" id="GEDC01030819">
    <property type="protein sequence ID" value="JAS06479.1"/>
    <property type="molecule type" value="Transcribed_RNA"/>
</dbReference>
<dbReference type="AlphaFoldDB" id="A0A1B6BZN5"/>
<sequence>GDDEKSKAIKDLTLQLNELKGTKRLEDTEFKIQKPTTESNIDLASRSQGPLSTTSMGDDEKSKLITDLTLKINELQAVNEGLKMKPKGEKGVDISSVSDEKLKELEDAKHEIQKLKNELNNEKDKNGDLKNQLKDALNTSNMGDDDKIKAIKDLTLQNNELKAANEDLKTKQKGEKDIVISGISDEKLKELEDAKHEIQKLKNELNNEKDRNGDLKNQLKDALNTSNMGDDDKIKAIKDLTLQNNELKA</sequence>
<evidence type="ECO:0000313" key="2">
    <source>
        <dbReference type="EMBL" id="JAS06479.1"/>
    </source>
</evidence>
<feature type="region of interest" description="Disordered" evidence="1">
    <location>
        <begin position="118"/>
        <end position="144"/>
    </location>
</feature>
<organism evidence="2">
    <name type="scientific">Clastoptera arizonana</name>
    <name type="common">Arizona spittle bug</name>
    <dbReference type="NCBI Taxonomy" id="38151"/>
    <lineage>
        <taxon>Eukaryota</taxon>
        <taxon>Metazoa</taxon>
        <taxon>Ecdysozoa</taxon>
        <taxon>Arthropoda</taxon>
        <taxon>Hexapoda</taxon>
        <taxon>Insecta</taxon>
        <taxon>Pterygota</taxon>
        <taxon>Neoptera</taxon>
        <taxon>Paraneoptera</taxon>
        <taxon>Hemiptera</taxon>
        <taxon>Auchenorrhyncha</taxon>
        <taxon>Cercopoidea</taxon>
        <taxon>Clastopteridae</taxon>
        <taxon>Clastoptera</taxon>
    </lineage>
</organism>
<accession>A0A1B6BZN5</accession>
<feature type="region of interest" description="Disordered" evidence="1">
    <location>
        <begin position="30"/>
        <end position="60"/>
    </location>
</feature>
<feature type="compositionally biased region" description="Basic and acidic residues" evidence="1">
    <location>
        <begin position="118"/>
        <end position="133"/>
    </location>
</feature>
<name>A0A1B6BZN5_9HEMI</name>
<protein>
    <submittedName>
        <fullName evidence="2">Uncharacterized protein</fullName>
    </submittedName>
</protein>
<evidence type="ECO:0000256" key="1">
    <source>
        <dbReference type="SAM" id="MobiDB-lite"/>
    </source>
</evidence>
<reference evidence="2" key="1">
    <citation type="submission" date="2015-12" db="EMBL/GenBank/DDBJ databases">
        <title>De novo transcriptome assembly of four potential Pierce s Disease insect vectors from Arizona vineyards.</title>
        <authorList>
            <person name="Tassone E.E."/>
        </authorList>
    </citation>
    <scope>NUCLEOTIDE SEQUENCE</scope>
</reference>
<feature type="non-terminal residue" evidence="2">
    <location>
        <position position="1"/>
    </location>
</feature>
<feature type="compositionally biased region" description="Polar residues" evidence="1">
    <location>
        <begin position="34"/>
        <end position="56"/>
    </location>
</feature>
<gene>
    <name evidence="2" type="ORF">g.31244</name>
</gene>
<proteinExistence type="predicted"/>
<feature type="non-terminal residue" evidence="2">
    <location>
        <position position="249"/>
    </location>
</feature>